<evidence type="ECO:0000256" key="7">
    <source>
        <dbReference type="ARBA" id="ARBA00023306"/>
    </source>
</evidence>
<protein>
    <recommendedName>
        <fullName evidence="3">Cell wall synthesis protein Wag31</fullName>
    </recommendedName>
    <alternativeName>
        <fullName evidence="8">Antigen 84</fullName>
    </alternativeName>
</protein>
<evidence type="ECO:0000256" key="2">
    <source>
        <dbReference type="ARBA" id="ARBA00009008"/>
    </source>
</evidence>
<evidence type="ECO:0000256" key="5">
    <source>
        <dbReference type="ARBA" id="ARBA00022618"/>
    </source>
</evidence>
<dbReference type="Gene3D" id="6.10.250.660">
    <property type="match status" value="1"/>
</dbReference>
<evidence type="ECO:0000256" key="4">
    <source>
        <dbReference type="ARBA" id="ARBA00022490"/>
    </source>
</evidence>
<proteinExistence type="inferred from homology"/>
<name>A0A3D9SX83_9ACTN</name>
<dbReference type="RefSeq" id="WP_116024474.1">
    <property type="nucleotide sequence ID" value="NZ_QTTT01000001.1"/>
</dbReference>
<dbReference type="InterPro" id="IPR019933">
    <property type="entry name" value="DivIVA_domain"/>
</dbReference>
<sequence>MPRFPVVLRGYDCDQVDALIARIEAVLRDGAPRPTAEDVLSSRFAVVLRGYDQGAVDRFLYARIRELSARALPQSSPRRRADVGRLIDWIESVEFPATRVHARYDVREVDAFLERVVAGLHGAAPPLTSGDVKAGAFRRVRVGRGYDRGEVDRFLGRLAEALDDSVVR</sequence>
<evidence type="ECO:0000313" key="10">
    <source>
        <dbReference type="Proteomes" id="UP000256661"/>
    </source>
</evidence>
<dbReference type="OrthoDB" id="5198800at2"/>
<reference evidence="9 10" key="1">
    <citation type="submission" date="2018-08" db="EMBL/GenBank/DDBJ databases">
        <title>Sequencing the genomes of 1000 actinobacteria strains.</title>
        <authorList>
            <person name="Klenk H.-P."/>
        </authorList>
    </citation>
    <scope>NUCLEOTIDE SEQUENCE [LARGE SCALE GENOMIC DNA]</scope>
    <source>
        <strain evidence="9 10">DSM 43927</strain>
    </source>
</reference>
<evidence type="ECO:0000256" key="1">
    <source>
        <dbReference type="ARBA" id="ARBA00004496"/>
    </source>
</evidence>
<organism evidence="9 10">
    <name type="scientific">Thermomonospora umbrina</name>
    <dbReference type="NCBI Taxonomy" id="111806"/>
    <lineage>
        <taxon>Bacteria</taxon>
        <taxon>Bacillati</taxon>
        <taxon>Actinomycetota</taxon>
        <taxon>Actinomycetes</taxon>
        <taxon>Streptosporangiales</taxon>
        <taxon>Thermomonosporaceae</taxon>
        <taxon>Thermomonospora</taxon>
    </lineage>
</organism>
<dbReference type="InterPro" id="IPR007793">
    <property type="entry name" value="DivIVA_fam"/>
</dbReference>
<gene>
    <name evidence="9" type="ORF">DFJ69_4627</name>
</gene>
<evidence type="ECO:0000256" key="3">
    <source>
        <dbReference type="ARBA" id="ARBA00018787"/>
    </source>
</evidence>
<keyword evidence="7" id="KW-0131">Cell cycle</keyword>
<comment type="subcellular location">
    <subcellularLocation>
        <location evidence="1">Cytoplasm</location>
    </subcellularLocation>
</comment>
<dbReference type="Proteomes" id="UP000256661">
    <property type="component" value="Unassembled WGS sequence"/>
</dbReference>
<comment type="similarity">
    <text evidence="2">Belongs to the DivIVA family.</text>
</comment>
<dbReference type="PANTHER" id="PTHR35794:SF2">
    <property type="entry name" value="CELL DIVISION PROTEIN DIVIVA"/>
    <property type="match status" value="1"/>
</dbReference>
<dbReference type="NCBIfam" id="TIGR03544">
    <property type="entry name" value="DivI1A_domain"/>
    <property type="match status" value="3"/>
</dbReference>
<dbReference type="AlphaFoldDB" id="A0A3D9SX83"/>
<evidence type="ECO:0000256" key="8">
    <source>
        <dbReference type="ARBA" id="ARBA00031737"/>
    </source>
</evidence>
<accession>A0A3D9SX83</accession>
<dbReference type="PANTHER" id="PTHR35794">
    <property type="entry name" value="CELL DIVISION PROTEIN DIVIVA"/>
    <property type="match status" value="1"/>
</dbReference>
<keyword evidence="6" id="KW-0175">Coiled coil</keyword>
<keyword evidence="4" id="KW-0963">Cytoplasm</keyword>
<dbReference type="GO" id="GO:0051301">
    <property type="term" value="P:cell division"/>
    <property type="evidence" value="ECO:0007669"/>
    <property type="project" value="UniProtKB-KW"/>
</dbReference>
<evidence type="ECO:0000313" key="9">
    <source>
        <dbReference type="EMBL" id="REE99120.1"/>
    </source>
</evidence>
<evidence type="ECO:0000256" key="6">
    <source>
        <dbReference type="ARBA" id="ARBA00023054"/>
    </source>
</evidence>
<keyword evidence="10" id="KW-1185">Reference proteome</keyword>
<keyword evidence="5" id="KW-0132">Cell division</keyword>
<dbReference type="EMBL" id="QTTT01000001">
    <property type="protein sequence ID" value="REE99120.1"/>
    <property type="molecule type" value="Genomic_DNA"/>
</dbReference>
<dbReference type="GO" id="GO:0005737">
    <property type="term" value="C:cytoplasm"/>
    <property type="evidence" value="ECO:0007669"/>
    <property type="project" value="UniProtKB-SubCell"/>
</dbReference>
<comment type="caution">
    <text evidence="9">The sequence shown here is derived from an EMBL/GenBank/DDBJ whole genome shotgun (WGS) entry which is preliminary data.</text>
</comment>